<proteinExistence type="predicted"/>
<evidence type="ECO:0000313" key="2">
    <source>
        <dbReference type="Proteomes" id="UP000054549"/>
    </source>
</evidence>
<organism evidence="1 2">
    <name type="scientific">Amanita muscaria (strain Koide BX008)</name>
    <dbReference type="NCBI Taxonomy" id="946122"/>
    <lineage>
        <taxon>Eukaryota</taxon>
        <taxon>Fungi</taxon>
        <taxon>Dikarya</taxon>
        <taxon>Basidiomycota</taxon>
        <taxon>Agaricomycotina</taxon>
        <taxon>Agaricomycetes</taxon>
        <taxon>Agaricomycetidae</taxon>
        <taxon>Agaricales</taxon>
        <taxon>Pluteineae</taxon>
        <taxon>Amanitaceae</taxon>
        <taxon>Amanita</taxon>
    </lineage>
</organism>
<name>A0A0C2X0A1_AMAMK</name>
<dbReference type="AlphaFoldDB" id="A0A0C2X0A1"/>
<accession>A0A0C2X0A1</accession>
<reference evidence="1 2" key="1">
    <citation type="submission" date="2014-04" db="EMBL/GenBank/DDBJ databases">
        <title>Evolutionary Origins and Diversification of the Mycorrhizal Mutualists.</title>
        <authorList>
            <consortium name="DOE Joint Genome Institute"/>
            <consortium name="Mycorrhizal Genomics Consortium"/>
            <person name="Kohler A."/>
            <person name="Kuo A."/>
            <person name="Nagy L.G."/>
            <person name="Floudas D."/>
            <person name="Copeland A."/>
            <person name="Barry K.W."/>
            <person name="Cichocki N."/>
            <person name="Veneault-Fourrey C."/>
            <person name="LaButti K."/>
            <person name="Lindquist E.A."/>
            <person name="Lipzen A."/>
            <person name="Lundell T."/>
            <person name="Morin E."/>
            <person name="Murat C."/>
            <person name="Riley R."/>
            <person name="Ohm R."/>
            <person name="Sun H."/>
            <person name="Tunlid A."/>
            <person name="Henrissat B."/>
            <person name="Grigoriev I.V."/>
            <person name="Hibbett D.S."/>
            <person name="Martin F."/>
        </authorList>
    </citation>
    <scope>NUCLEOTIDE SEQUENCE [LARGE SCALE GENOMIC DNA]</scope>
    <source>
        <strain evidence="1 2">Koide BX008</strain>
    </source>
</reference>
<dbReference type="HOGENOM" id="CLU_2922143_0_0_1"/>
<evidence type="ECO:0000313" key="1">
    <source>
        <dbReference type="EMBL" id="KIL62546.1"/>
    </source>
</evidence>
<sequence>MLLCVSSSAAADLLVSSFIRRCFLPLGRELTLTASTPQGFKSNILMYRSDAARSERVQAPL</sequence>
<protein>
    <submittedName>
        <fullName evidence="1">Uncharacterized protein</fullName>
    </submittedName>
</protein>
<dbReference type="EMBL" id="KN818269">
    <property type="protein sequence ID" value="KIL62546.1"/>
    <property type="molecule type" value="Genomic_DNA"/>
</dbReference>
<keyword evidence="2" id="KW-1185">Reference proteome</keyword>
<gene>
    <name evidence="1" type="ORF">M378DRAFT_165574</name>
</gene>
<dbReference type="InParanoid" id="A0A0C2X0A1"/>
<dbReference type="Proteomes" id="UP000054549">
    <property type="component" value="Unassembled WGS sequence"/>
</dbReference>